<organism evidence="5 6">
    <name type="scientific">Spirosoma montaniterrae</name>
    <dbReference type="NCBI Taxonomy" id="1178516"/>
    <lineage>
        <taxon>Bacteria</taxon>
        <taxon>Pseudomonadati</taxon>
        <taxon>Bacteroidota</taxon>
        <taxon>Cytophagia</taxon>
        <taxon>Cytophagales</taxon>
        <taxon>Cytophagaceae</taxon>
        <taxon>Spirosoma</taxon>
    </lineage>
</organism>
<sequence>MSATWLDFWQNKNEFDDSMTTNYAYFLDRVEQYIPLSKTMRVLDIGSGPGNLEDAWYNRVGEIHGLDISTRYNEIARAKHAQHSNVFFHDISADDYLDFSPVAGRQFDAIIVMSVVQYYRNAAEVEQLLANIKSLAAPGAKALVCDLIVEEGVLGDVLSILGRSLRQGKLLSMLRLLVRLRFSDYYKIRQQNGFLIVPERDWLAMCKRLNMNARFVPEPLTLQQERKNLLIEF</sequence>
<dbReference type="Gene3D" id="3.40.50.150">
    <property type="entry name" value="Vaccinia Virus protein VP39"/>
    <property type="match status" value="1"/>
</dbReference>
<dbReference type="InterPro" id="IPR041698">
    <property type="entry name" value="Methyltransf_25"/>
</dbReference>
<evidence type="ECO:0000259" key="4">
    <source>
        <dbReference type="Pfam" id="PF13649"/>
    </source>
</evidence>
<dbReference type="InterPro" id="IPR029063">
    <property type="entry name" value="SAM-dependent_MTases_sf"/>
</dbReference>
<evidence type="ECO:0000256" key="2">
    <source>
        <dbReference type="ARBA" id="ARBA00022679"/>
    </source>
</evidence>
<protein>
    <submittedName>
        <fullName evidence="5">Methyltransferase type 12</fullName>
    </submittedName>
</protein>
<keyword evidence="6" id="KW-1185">Reference proteome</keyword>
<dbReference type="SUPFAM" id="SSF53335">
    <property type="entry name" value="S-adenosyl-L-methionine-dependent methyltransferases"/>
    <property type="match status" value="1"/>
</dbReference>
<feature type="domain" description="Methyltransferase" evidence="4">
    <location>
        <begin position="42"/>
        <end position="139"/>
    </location>
</feature>
<dbReference type="CDD" id="cd02440">
    <property type="entry name" value="AdoMet_MTases"/>
    <property type="match status" value="1"/>
</dbReference>
<evidence type="ECO:0000256" key="3">
    <source>
        <dbReference type="ARBA" id="ARBA00022691"/>
    </source>
</evidence>
<keyword evidence="1 5" id="KW-0489">Methyltransferase</keyword>
<dbReference type="PANTHER" id="PTHR43464:SF19">
    <property type="entry name" value="UBIQUINONE BIOSYNTHESIS O-METHYLTRANSFERASE, MITOCHONDRIAL"/>
    <property type="match status" value="1"/>
</dbReference>
<dbReference type="AlphaFoldDB" id="A0A1P9WWE2"/>
<dbReference type="KEGG" id="smon:AWR27_10370"/>
<name>A0A1P9WWE2_9BACT</name>
<dbReference type="PANTHER" id="PTHR43464">
    <property type="entry name" value="METHYLTRANSFERASE"/>
    <property type="match status" value="1"/>
</dbReference>
<dbReference type="Pfam" id="PF13649">
    <property type="entry name" value="Methyltransf_25"/>
    <property type="match status" value="1"/>
</dbReference>
<evidence type="ECO:0000256" key="1">
    <source>
        <dbReference type="ARBA" id="ARBA00022603"/>
    </source>
</evidence>
<keyword evidence="2 5" id="KW-0808">Transferase</keyword>
<dbReference type="RefSeq" id="WP_077131130.1">
    <property type="nucleotide sequence ID" value="NZ_CP014263.1"/>
</dbReference>
<accession>A0A1P9WWE2</accession>
<dbReference type="Proteomes" id="UP000187941">
    <property type="component" value="Chromosome"/>
</dbReference>
<dbReference type="GO" id="GO:0008168">
    <property type="term" value="F:methyltransferase activity"/>
    <property type="evidence" value="ECO:0007669"/>
    <property type="project" value="UniProtKB-KW"/>
</dbReference>
<dbReference type="OrthoDB" id="9774345at2"/>
<reference evidence="5 6" key="1">
    <citation type="submission" date="2016-01" db="EMBL/GenBank/DDBJ databases">
        <authorList>
            <person name="Oliw E.H."/>
        </authorList>
    </citation>
    <scope>NUCLEOTIDE SEQUENCE [LARGE SCALE GENOMIC DNA]</scope>
    <source>
        <strain evidence="5 6">DY10</strain>
    </source>
</reference>
<evidence type="ECO:0000313" key="5">
    <source>
        <dbReference type="EMBL" id="AQG79696.1"/>
    </source>
</evidence>
<gene>
    <name evidence="5" type="ORF">AWR27_10370</name>
</gene>
<evidence type="ECO:0000313" key="6">
    <source>
        <dbReference type="Proteomes" id="UP000187941"/>
    </source>
</evidence>
<dbReference type="GO" id="GO:0032259">
    <property type="term" value="P:methylation"/>
    <property type="evidence" value="ECO:0007669"/>
    <property type="project" value="UniProtKB-KW"/>
</dbReference>
<dbReference type="STRING" id="1178516.AWR27_10370"/>
<proteinExistence type="predicted"/>
<dbReference type="EMBL" id="CP014263">
    <property type="protein sequence ID" value="AQG79696.1"/>
    <property type="molecule type" value="Genomic_DNA"/>
</dbReference>
<keyword evidence="3" id="KW-0949">S-adenosyl-L-methionine</keyword>